<reference evidence="2" key="1">
    <citation type="submission" date="2017-02" db="UniProtKB">
        <authorList>
            <consortium name="WormBaseParasite"/>
        </authorList>
    </citation>
    <scope>IDENTIFICATION</scope>
</reference>
<evidence type="ECO:0000313" key="2">
    <source>
        <dbReference type="WBParaSite" id="EEL_0001064801-mRNA-1"/>
    </source>
</evidence>
<evidence type="ECO:0000313" key="1">
    <source>
        <dbReference type="Proteomes" id="UP000050640"/>
    </source>
</evidence>
<keyword evidence="1" id="KW-1185">Reference proteome</keyword>
<dbReference type="WBParaSite" id="EEL_0001064801-mRNA-1">
    <property type="protein sequence ID" value="EEL_0001064801-mRNA-1"/>
    <property type="gene ID" value="EEL_0001064801"/>
</dbReference>
<proteinExistence type="predicted"/>
<accession>A0A0R3S776</accession>
<dbReference type="Proteomes" id="UP000050640">
    <property type="component" value="Unplaced"/>
</dbReference>
<dbReference type="STRING" id="1147741.A0A0R3S776"/>
<dbReference type="AlphaFoldDB" id="A0A0R3S776"/>
<sequence length="87" mass="10655">MTSNRIAFLNRYKTVGDEFLEHSEWIRKLRTPSLIGIFYSNDTLRYIYHHSACGDECFRTFRTTITTNCFRHYDPIWLHFLFFFVEF</sequence>
<name>A0A0R3S776_9BILA</name>
<protein>
    <submittedName>
        <fullName evidence="2">Uncharacterized protein</fullName>
    </submittedName>
</protein>
<organism evidence="1 2">
    <name type="scientific">Elaeophora elaphi</name>
    <dbReference type="NCBI Taxonomy" id="1147741"/>
    <lineage>
        <taxon>Eukaryota</taxon>
        <taxon>Metazoa</taxon>
        <taxon>Ecdysozoa</taxon>
        <taxon>Nematoda</taxon>
        <taxon>Chromadorea</taxon>
        <taxon>Rhabditida</taxon>
        <taxon>Spirurina</taxon>
        <taxon>Spiruromorpha</taxon>
        <taxon>Filarioidea</taxon>
        <taxon>Onchocercidae</taxon>
        <taxon>Elaeophora</taxon>
    </lineage>
</organism>